<gene>
    <name evidence="2" type="ORF">METZ01_LOCUS300889</name>
</gene>
<protein>
    <recommendedName>
        <fullName evidence="3">Formyl-CoA transferase</fullName>
    </recommendedName>
</protein>
<proteinExistence type="predicted"/>
<feature type="non-terminal residue" evidence="2">
    <location>
        <position position="1"/>
    </location>
</feature>
<dbReference type="PANTHER" id="PTHR48207">
    <property type="entry name" value="SUCCINATE--HYDROXYMETHYLGLUTARATE COA-TRANSFERASE"/>
    <property type="match status" value="1"/>
</dbReference>
<dbReference type="PANTHER" id="PTHR48207:SF3">
    <property type="entry name" value="SUCCINATE--HYDROXYMETHYLGLUTARATE COA-TRANSFERASE"/>
    <property type="match status" value="1"/>
</dbReference>
<dbReference type="InterPro" id="IPR044855">
    <property type="entry name" value="CoA-Trfase_III_dom3_sf"/>
</dbReference>
<dbReference type="InterPro" id="IPR023606">
    <property type="entry name" value="CoA-Trfase_III_dom_1_sf"/>
</dbReference>
<name>A0A382MIU4_9ZZZZ</name>
<dbReference type="Pfam" id="PF02515">
    <property type="entry name" value="CoA_transf_3"/>
    <property type="match status" value="1"/>
</dbReference>
<dbReference type="Gene3D" id="3.30.1540.10">
    <property type="entry name" value="formyl-coa transferase, domain 3"/>
    <property type="match status" value="1"/>
</dbReference>
<dbReference type="EMBL" id="UINC01093541">
    <property type="protein sequence ID" value="SVC48035.1"/>
    <property type="molecule type" value="Genomic_DNA"/>
</dbReference>
<reference evidence="2" key="1">
    <citation type="submission" date="2018-05" db="EMBL/GenBank/DDBJ databases">
        <authorList>
            <person name="Lanie J.A."/>
            <person name="Ng W.-L."/>
            <person name="Kazmierczak K.M."/>
            <person name="Andrzejewski T.M."/>
            <person name="Davidsen T.M."/>
            <person name="Wayne K.J."/>
            <person name="Tettelin H."/>
            <person name="Glass J.I."/>
            <person name="Rusch D."/>
            <person name="Podicherti R."/>
            <person name="Tsui H.-C.T."/>
            <person name="Winkler M.E."/>
        </authorList>
    </citation>
    <scope>NUCLEOTIDE SEQUENCE</scope>
</reference>
<dbReference type="InterPro" id="IPR003673">
    <property type="entry name" value="CoA-Trfase_fam_III"/>
</dbReference>
<dbReference type="AlphaFoldDB" id="A0A382MIU4"/>
<dbReference type="InterPro" id="IPR050483">
    <property type="entry name" value="CoA-transferase_III_domain"/>
</dbReference>
<dbReference type="SUPFAM" id="SSF89796">
    <property type="entry name" value="CoA-transferase family III (CaiB/BaiF)"/>
    <property type="match status" value="1"/>
</dbReference>
<accession>A0A382MIU4</accession>
<organism evidence="2">
    <name type="scientific">marine metagenome</name>
    <dbReference type="NCBI Taxonomy" id="408172"/>
    <lineage>
        <taxon>unclassified sequences</taxon>
        <taxon>metagenomes</taxon>
        <taxon>ecological metagenomes</taxon>
    </lineage>
</organism>
<keyword evidence="1" id="KW-0808">Transferase</keyword>
<evidence type="ECO:0000313" key="2">
    <source>
        <dbReference type="EMBL" id="SVC48035.1"/>
    </source>
</evidence>
<evidence type="ECO:0000256" key="1">
    <source>
        <dbReference type="ARBA" id="ARBA00022679"/>
    </source>
</evidence>
<feature type="non-terminal residue" evidence="2">
    <location>
        <position position="288"/>
    </location>
</feature>
<sequence>VNSVLAGIRVLDFGRYIAGPYCATMLADLGAEVIRVEKVDGSEDRFYAPISDKGDCGATFAQMGRNKRGLTLNPRTPEGLKIVQELVKTADVVVANLPPKTLEAMSLDYETLKTVKADIILTTNSAFGSGGPYSTRVGFDGIGQAMSGAMYLSGFPDQPQKIYPPYVDFGTALYSALGTIAALMERDRTGKGCKVETSLFRTALSFNNAALIEQATTAINRVGTGNRGQVGAPIDAFKANDGWILIQVIGQPLFERWADIMGEKHWLIDERFATDESRGENRDEICER</sequence>
<dbReference type="Gene3D" id="3.40.50.10540">
    <property type="entry name" value="Crotonobetainyl-coa:carnitine coa-transferase, domain 1"/>
    <property type="match status" value="1"/>
</dbReference>
<evidence type="ECO:0008006" key="3">
    <source>
        <dbReference type="Google" id="ProtNLM"/>
    </source>
</evidence>
<dbReference type="GO" id="GO:0008410">
    <property type="term" value="F:CoA-transferase activity"/>
    <property type="evidence" value="ECO:0007669"/>
    <property type="project" value="TreeGrafter"/>
</dbReference>